<dbReference type="RefSeq" id="WP_191110866.1">
    <property type="nucleotide sequence ID" value="NZ_CP061738.1"/>
</dbReference>
<evidence type="ECO:0000256" key="11">
    <source>
        <dbReference type="PIRSR" id="PIRSR006247-1"/>
    </source>
</evidence>
<evidence type="ECO:0000256" key="9">
    <source>
        <dbReference type="ARBA" id="ARBA00023136"/>
    </source>
</evidence>
<dbReference type="KEGG" id="wms:ID128_04400"/>
<feature type="transmembrane region" description="Helical" evidence="12">
    <location>
        <begin position="300"/>
        <end position="320"/>
    </location>
</feature>
<organism evidence="13 14">
    <name type="scientific">Candidatus Wolbachia massiliensis</name>
    <dbReference type="NCBI Taxonomy" id="1845000"/>
    <lineage>
        <taxon>Bacteria</taxon>
        <taxon>Pseudomonadati</taxon>
        <taxon>Pseudomonadota</taxon>
        <taxon>Alphaproteobacteria</taxon>
        <taxon>Rickettsiales</taxon>
        <taxon>Anaplasmataceae</taxon>
        <taxon>Wolbachieae</taxon>
        <taxon>Wolbachia</taxon>
    </lineage>
</organism>
<keyword evidence="10" id="KW-0997">Cell inner membrane</keyword>
<evidence type="ECO:0000256" key="1">
    <source>
        <dbReference type="ARBA" id="ARBA00004651"/>
    </source>
</evidence>
<comment type="similarity">
    <text evidence="10">Belongs to the TrkH potassium transport family.</text>
</comment>
<keyword evidence="4 10" id="KW-0633">Potassium transport</keyword>
<name>A0A7L7YLE4_9RICK</name>
<evidence type="ECO:0000256" key="5">
    <source>
        <dbReference type="ARBA" id="ARBA00022692"/>
    </source>
</evidence>
<evidence type="ECO:0000256" key="6">
    <source>
        <dbReference type="ARBA" id="ARBA00022958"/>
    </source>
</evidence>
<dbReference type="GO" id="GO:0005886">
    <property type="term" value="C:plasma membrane"/>
    <property type="evidence" value="ECO:0007669"/>
    <property type="project" value="UniProtKB-SubCell"/>
</dbReference>
<dbReference type="GO" id="GO:0015379">
    <property type="term" value="F:potassium:chloride symporter activity"/>
    <property type="evidence" value="ECO:0007669"/>
    <property type="project" value="InterPro"/>
</dbReference>
<dbReference type="GO" id="GO:0046872">
    <property type="term" value="F:metal ion binding"/>
    <property type="evidence" value="ECO:0007669"/>
    <property type="project" value="UniProtKB-KW"/>
</dbReference>
<protein>
    <recommendedName>
        <fullName evidence="10">Trk system potassium uptake protein</fullName>
    </recommendedName>
</protein>
<evidence type="ECO:0000256" key="2">
    <source>
        <dbReference type="ARBA" id="ARBA00022448"/>
    </source>
</evidence>
<dbReference type="PIRSF" id="PIRSF006247">
    <property type="entry name" value="TrkH"/>
    <property type="match status" value="1"/>
</dbReference>
<feature type="transmembrane region" description="Helical" evidence="12">
    <location>
        <begin position="12"/>
        <end position="33"/>
    </location>
</feature>
<dbReference type="Proteomes" id="UP000516514">
    <property type="component" value="Chromosome"/>
</dbReference>
<comment type="function">
    <text evidence="10">Low-affinity potassium transport system. Interacts with Trk system potassium uptake protein TrkA.</text>
</comment>
<feature type="transmembrane region" description="Helical" evidence="12">
    <location>
        <begin position="393"/>
        <end position="414"/>
    </location>
</feature>
<feature type="transmembrane region" description="Helical" evidence="12">
    <location>
        <begin position="182"/>
        <end position="202"/>
    </location>
</feature>
<feature type="transmembrane region" description="Helical" evidence="12">
    <location>
        <begin position="45"/>
        <end position="61"/>
    </location>
</feature>
<dbReference type="PANTHER" id="PTHR32024">
    <property type="entry name" value="TRK SYSTEM POTASSIUM UPTAKE PROTEIN TRKG-RELATED"/>
    <property type="match status" value="1"/>
</dbReference>
<feature type="binding site" evidence="11">
    <location>
        <position position="113"/>
    </location>
    <ligand>
        <name>K(+)</name>
        <dbReference type="ChEBI" id="CHEBI:29103"/>
    </ligand>
</feature>
<feature type="transmembrane region" description="Helical" evidence="12">
    <location>
        <begin position="134"/>
        <end position="155"/>
    </location>
</feature>
<dbReference type="Pfam" id="PF02386">
    <property type="entry name" value="TrkH"/>
    <property type="match status" value="2"/>
</dbReference>
<feature type="transmembrane region" description="Helical" evidence="12">
    <location>
        <begin position="239"/>
        <end position="260"/>
    </location>
</feature>
<keyword evidence="3 10" id="KW-1003">Cell membrane</keyword>
<evidence type="ECO:0000256" key="7">
    <source>
        <dbReference type="ARBA" id="ARBA00022989"/>
    </source>
</evidence>
<feature type="transmembrane region" description="Helical" evidence="12">
    <location>
        <begin position="456"/>
        <end position="482"/>
    </location>
</feature>
<dbReference type="PANTHER" id="PTHR32024:SF3">
    <property type="entry name" value="TRK SYSTEM POTASSIUM UPTAKE PROTEIN"/>
    <property type="match status" value="1"/>
</dbReference>
<feature type="transmembrane region" description="Helical" evidence="12">
    <location>
        <begin position="73"/>
        <end position="95"/>
    </location>
</feature>
<sequence length="488" mass="54276">MENHQRLQTLCSILFVVGVLLLLFSLTMIIPAITNRHLGYEWKNFLVGFMITCTFGATFVLSGKLNKLHGMPAVFAITSCTWVALSLFAAIPFYLDNLSYVDALFETISGFTTTGATIFSDVEKQSPGILLWRAMLHGIGGFGIITIGIAVFPMFKIMSLNNLLYSEYSDATKRRLPNTRSVVIHVTAIYYGLILLCIFSYYLAGMPLFDAICHGMSAVSTGGFANYNDSIRHYNNPILEAITIIFMILGSLPFLSYLKIIRQLDICHDEQVSYFIKITIISSLFACLWLCKNTTLEASLSFRCSTFTITSFITSTGYVICNYVDWSFISVLAFFLTFIGGCSGSASGGIKIFRLIVFLRSIKNRFRLLLNPDAGDRVKFNGKILENDEVHSVFTFFAIYVLTFTISSVVMSYLSNTDFITSISSVSATLTNSGPGFSNLIGPSGNYSSFSDGVKLFLSFLMLIGRLEILPIYFCIGNLLLFNRRKIA</sequence>
<dbReference type="InterPro" id="IPR004772">
    <property type="entry name" value="TrkH"/>
</dbReference>
<feature type="binding site" evidence="11">
    <location>
        <position position="114"/>
    </location>
    <ligand>
        <name>K(+)</name>
        <dbReference type="ChEBI" id="CHEBI:29103"/>
    </ligand>
</feature>
<comment type="subcellular location">
    <subcellularLocation>
        <location evidence="10">Cell inner membrane</location>
        <topology evidence="10">Multi-pass membrane protein</topology>
    </subcellularLocation>
    <subcellularLocation>
        <location evidence="1">Cell membrane</location>
        <topology evidence="1">Multi-pass membrane protein</topology>
    </subcellularLocation>
</comment>
<proteinExistence type="inferred from homology"/>
<feature type="transmembrane region" description="Helical" evidence="12">
    <location>
        <begin position="326"/>
        <end position="359"/>
    </location>
</feature>
<feature type="binding site" evidence="11">
    <location>
        <position position="222"/>
    </location>
    <ligand>
        <name>K(+)</name>
        <dbReference type="ChEBI" id="CHEBI:29103"/>
    </ligand>
</feature>
<keyword evidence="5 12" id="KW-0812">Transmembrane</keyword>
<feature type="binding site" evidence="11">
    <location>
        <position position="432"/>
    </location>
    <ligand>
        <name>K(+)</name>
        <dbReference type="ChEBI" id="CHEBI:29103"/>
    </ligand>
</feature>
<evidence type="ECO:0000256" key="8">
    <source>
        <dbReference type="ARBA" id="ARBA00023065"/>
    </source>
</evidence>
<evidence type="ECO:0000313" key="14">
    <source>
        <dbReference type="Proteomes" id="UP000516514"/>
    </source>
</evidence>
<dbReference type="AlphaFoldDB" id="A0A7L7YLE4"/>
<keyword evidence="9 10" id="KW-0472">Membrane</keyword>
<keyword evidence="8 10" id="KW-0406">Ion transport</keyword>
<feature type="binding site" evidence="11">
    <location>
        <position position="316"/>
    </location>
    <ligand>
        <name>K(+)</name>
        <dbReference type="ChEBI" id="CHEBI:29103"/>
    </ligand>
</feature>
<keyword evidence="2 10" id="KW-0813">Transport</keyword>
<evidence type="ECO:0000256" key="3">
    <source>
        <dbReference type="ARBA" id="ARBA00022475"/>
    </source>
</evidence>
<evidence type="ECO:0000256" key="4">
    <source>
        <dbReference type="ARBA" id="ARBA00022538"/>
    </source>
</evidence>
<evidence type="ECO:0000256" key="12">
    <source>
        <dbReference type="SAM" id="Phobius"/>
    </source>
</evidence>
<gene>
    <name evidence="13" type="ORF">ID128_04400</name>
</gene>
<dbReference type="InterPro" id="IPR003445">
    <property type="entry name" value="Cat_transpt"/>
</dbReference>
<accession>A0A7L7YLE4</accession>
<keyword evidence="14" id="KW-1185">Reference proteome</keyword>
<reference evidence="13 14" key="1">
    <citation type="submission" date="2020-09" db="EMBL/GenBank/DDBJ databases">
        <title>An Earliest Endosymbiont, Wolbachia massiliensis sp. nov., Strain PL13 From the Bed Bug (Cimex hemipterius), Type strain of a New supergroup T.</title>
        <authorList>
            <person name="Laidoudi Y."/>
            <person name="Levasseur A."/>
            <person name="Medkour H."/>
            <person name="Maaloum M."/>
            <person name="BenKhedher M."/>
            <person name="Sambou M."/>
            <person name="Bassene H."/>
            <person name="Davoust B."/>
            <person name="Fenollar F."/>
            <person name="Raoult D."/>
            <person name="Mediannikov O."/>
        </authorList>
    </citation>
    <scope>NUCLEOTIDE SEQUENCE [LARGE SCALE GENOMIC DNA]</scope>
    <source>
        <strain evidence="13 14">PL13</strain>
    </source>
</reference>
<dbReference type="EMBL" id="CP061738">
    <property type="protein sequence ID" value="QOD38044.1"/>
    <property type="molecule type" value="Genomic_DNA"/>
</dbReference>
<evidence type="ECO:0000256" key="10">
    <source>
        <dbReference type="PIRNR" id="PIRNR006247"/>
    </source>
</evidence>
<keyword evidence="11" id="KW-0479">Metal-binding</keyword>
<keyword evidence="6 10" id="KW-0630">Potassium</keyword>
<evidence type="ECO:0000313" key="13">
    <source>
        <dbReference type="EMBL" id="QOD38044.1"/>
    </source>
</evidence>
<keyword evidence="7 12" id="KW-1133">Transmembrane helix</keyword>